<keyword evidence="2" id="KW-1185">Reference proteome</keyword>
<protein>
    <submittedName>
        <fullName evidence="1">Uncharacterized protein</fullName>
    </submittedName>
</protein>
<dbReference type="AlphaFoldDB" id="A0ABD2PC01"/>
<accession>A0ABD2PC01</accession>
<organism evidence="1 2">
    <name type="scientific">Cryptolaemus montrouzieri</name>
    <dbReference type="NCBI Taxonomy" id="559131"/>
    <lineage>
        <taxon>Eukaryota</taxon>
        <taxon>Metazoa</taxon>
        <taxon>Ecdysozoa</taxon>
        <taxon>Arthropoda</taxon>
        <taxon>Hexapoda</taxon>
        <taxon>Insecta</taxon>
        <taxon>Pterygota</taxon>
        <taxon>Neoptera</taxon>
        <taxon>Endopterygota</taxon>
        <taxon>Coleoptera</taxon>
        <taxon>Polyphaga</taxon>
        <taxon>Cucujiformia</taxon>
        <taxon>Coccinelloidea</taxon>
        <taxon>Coccinellidae</taxon>
        <taxon>Scymninae</taxon>
        <taxon>Scymnini</taxon>
        <taxon>Cryptolaemus</taxon>
    </lineage>
</organism>
<sequence length="117" mass="13473">MNQRDRLNNIKIQNIVETRQENLVTILQKIGDNISSPVDLNTIDSIARVPTVDKEKPKNIIVGFCSKLRRDEFLSAFKTQRMKNTDSRQGLTIEDISENLYINEHPISANTILHREV</sequence>
<proteinExistence type="predicted"/>
<comment type="caution">
    <text evidence="1">The sequence shown here is derived from an EMBL/GenBank/DDBJ whole genome shotgun (WGS) entry which is preliminary data.</text>
</comment>
<evidence type="ECO:0000313" key="1">
    <source>
        <dbReference type="EMBL" id="KAL3287990.1"/>
    </source>
</evidence>
<reference evidence="1 2" key="1">
    <citation type="journal article" date="2021" name="BMC Biol.">
        <title>Horizontally acquired antibacterial genes associated with adaptive radiation of ladybird beetles.</title>
        <authorList>
            <person name="Li H.S."/>
            <person name="Tang X.F."/>
            <person name="Huang Y.H."/>
            <person name="Xu Z.Y."/>
            <person name="Chen M.L."/>
            <person name="Du X.Y."/>
            <person name="Qiu B.Y."/>
            <person name="Chen P.T."/>
            <person name="Zhang W."/>
            <person name="Slipinski A."/>
            <person name="Escalona H.E."/>
            <person name="Waterhouse R.M."/>
            <person name="Zwick A."/>
            <person name="Pang H."/>
        </authorList>
    </citation>
    <scope>NUCLEOTIDE SEQUENCE [LARGE SCALE GENOMIC DNA]</scope>
    <source>
        <strain evidence="1">SYSU2018</strain>
    </source>
</reference>
<gene>
    <name evidence="1" type="ORF">HHI36_002443</name>
</gene>
<dbReference type="Proteomes" id="UP001516400">
    <property type="component" value="Unassembled WGS sequence"/>
</dbReference>
<dbReference type="EMBL" id="JABFTP020000185">
    <property type="protein sequence ID" value="KAL3287990.1"/>
    <property type="molecule type" value="Genomic_DNA"/>
</dbReference>
<name>A0ABD2PC01_9CUCU</name>
<evidence type="ECO:0000313" key="2">
    <source>
        <dbReference type="Proteomes" id="UP001516400"/>
    </source>
</evidence>